<dbReference type="InterPro" id="IPR005467">
    <property type="entry name" value="His_kinase_dom"/>
</dbReference>
<dbReference type="InterPro" id="IPR011006">
    <property type="entry name" value="CheY-like_superfamily"/>
</dbReference>
<evidence type="ECO:0000313" key="7">
    <source>
        <dbReference type="EMBL" id="CAA9218578.1"/>
    </source>
</evidence>
<dbReference type="PROSITE" id="PS50110">
    <property type="entry name" value="RESPONSE_REGULATORY"/>
    <property type="match status" value="1"/>
</dbReference>
<feature type="domain" description="Response regulatory" evidence="6">
    <location>
        <begin position="9"/>
        <end position="122"/>
    </location>
</feature>
<evidence type="ECO:0000256" key="1">
    <source>
        <dbReference type="ARBA" id="ARBA00000085"/>
    </source>
</evidence>
<dbReference type="PRINTS" id="PR00344">
    <property type="entry name" value="BCTRLSENSOR"/>
</dbReference>
<keyword evidence="3 4" id="KW-0597">Phosphoprotein</keyword>
<dbReference type="PROSITE" id="PS50109">
    <property type="entry name" value="HIS_KIN"/>
    <property type="match status" value="1"/>
</dbReference>
<dbReference type="Pfam" id="PF00072">
    <property type="entry name" value="Response_reg"/>
    <property type="match status" value="1"/>
</dbReference>
<dbReference type="SMART" id="SM00387">
    <property type="entry name" value="HATPase_c"/>
    <property type="match status" value="1"/>
</dbReference>
<dbReference type="InterPro" id="IPR036890">
    <property type="entry name" value="HATPase_C_sf"/>
</dbReference>
<dbReference type="Gene3D" id="3.40.50.2300">
    <property type="match status" value="1"/>
</dbReference>
<dbReference type="SMART" id="SM00448">
    <property type="entry name" value="REC"/>
    <property type="match status" value="1"/>
</dbReference>
<dbReference type="AlphaFoldDB" id="A0A6J4HDL0"/>
<accession>A0A6J4HDL0</accession>
<evidence type="ECO:0000256" key="3">
    <source>
        <dbReference type="ARBA" id="ARBA00022553"/>
    </source>
</evidence>
<dbReference type="SUPFAM" id="SSF55874">
    <property type="entry name" value="ATPase domain of HSP90 chaperone/DNA topoisomerase II/histidine kinase"/>
    <property type="match status" value="1"/>
</dbReference>
<comment type="catalytic activity">
    <reaction evidence="1">
        <text>ATP + protein L-histidine = ADP + protein N-phospho-L-histidine.</text>
        <dbReference type="EC" id="2.7.13.3"/>
    </reaction>
</comment>
<dbReference type="SUPFAM" id="SSF52172">
    <property type="entry name" value="CheY-like"/>
    <property type="match status" value="1"/>
</dbReference>
<dbReference type="InterPro" id="IPR036097">
    <property type="entry name" value="HisK_dim/P_sf"/>
</dbReference>
<organism evidence="7">
    <name type="scientific">uncultured Chthoniobacterales bacterium</name>
    <dbReference type="NCBI Taxonomy" id="1836801"/>
    <lineage>
        <taxon>Bacteria</taxon>
        <taxon>Pseudomonadati</taxon>
        <taxon>Verrucomicrobiota</taxon>
        <taxon>Spartobacteria</taxon>
        <taxon>Chthoniobacterales</taxon>
        <taxon>environmental samples</taxon>
    </lineage>
</organism>
<dbReference type="EMBL" id="CADCTA010000031">
    <property type="protein sequence ID" value="CAA9218578.1"/>
    <property type="molecule type" value="Genomic_DNA"/>
</dbReference>
<dbReference type="PANTHER" id="PTHR43547:SF2">
    <property type="entry name" value="HYBRID SIGNAL TRANSDUCTION HISTIDINE KINASE C"/>
    <property type="match status" value="1"/>
</dbReference>
<dbReference type="InterPro" id="IPR001789">
    <property type="entry name" value="Sig_transdc_resp-reg_receiver"/>
</dbReference>
<gene>
    <name evidence="7" type="ORF">AVDCRST_MAG42-441</name>
</gene>
<name>A0A6J4HDL0_9BACT</name>
<dbReference type="InterPro" id="IPR003594">
    <property type="entry name" value="HATPase_dom"/>
</dbReference>
<feature type="modified residue" description="4-aspartylphosphate" evidence="4">
    <location>
        <position position="57"/>
    </location>
</feature>
<dbReference type="Gene3D" id="1.10.287.130">
    <property type="match status" value="1"/>
</dbReference>
<dbReference type="Gene3D" id="3.30.565.10">
    <property type="entry name" value="Histidine kinase-like ATPase, C-terminal domain"/>
    <property type="match status" value="1"/>
</dbReference>
<dbReference type="GO" id="GO:0000155">
    <property type="term" value="F:phosphorelay sensor kinase activity"/>
    <property type="evidence" value="ECO:0007669"/>
    <property type="project" value="InterPro"/>
</dbReference>
<reference evidence="7" key="1">
    <citation type="submission" date="2020-02" db="EMBL/GenBank/DDBJ databases">
        <authorList>
            <person name="Meier V. D."/>
        </authorList>
    </citation>
    <scope>NUCLEOTIDE SEQUENCE</scope>
    <source>
        <strain evidence="7">AVDCRST_MAG42</strain>
    </source>
</reference>
<proteinExistence type="predicted"/>
<dbReference type="Pfam" id="PF02518">
    <property type="entry name" value="HATPase_c"/>
    <property type="match status" value="1"/>
</dbReference>
<dbReference type="CDD" id="cd17536">
    <property type="entry name" value="REC_YesN-like"/>
    <property type="match status" value="1"/>
</dbReference>
<evidence type="ECO:0000256" key="4">
    <source>
        <dbReference type="PROSITE-ProRule" id="PRU00169"/>
    </source>
</evidence>
<dbReference type="EC" id="2.7.13.3" evidence="2"/>
<dbReference type="SUPFAM" id="SSF47384">
    <property type="entry name" value="Homodimeric domain of signal transducing histidine kinase"/>
    <property type="match status" value="1"/>
</dbReference>
<sequence length="383" mass="41966">MTISPDLPQVLVIDDEMGPRESLRMLLKPNYQVHTASSVEAGIKILQEKHPDAVISDIRMPGTNGIDGLRRIREIDPHVAVIMLTGFGALETAQEALRLGANDYISKPFDAREMRDVISRNVERTRVQRTGEHAAAEIRELNNRLLKELAQKERLASLGQASAEFVHDLGNPLTIVWGYVQLLAKKLEQQEKAPGTESPTSAKELNIIEQNVRLCRELLTMWQSYGSVEAAPHKPISVSAIVREVVKGIGSIATGNGVELIVDISEDPCTLMGEGVQVTRAIQNVIINAVQASAEKKGKVTISCTRGDFYVDVRVEDTGTGMTAAQIPKIFEPYFTTKQHKSGTGLGLYITKKVVEDHNGSIKVDSTPEVGTTFTIRLPLASK</sequence>
<dbReference type="PANTHER" id="PTHR43547">
    <property type="entry name" value="TWO-COMPONENT HISTIDINE KINASE"/>
    <property type="match status" value="1"/>
</dbReference>
<feature type="domain" description="Histidine kinase" evidence="5">
    <location>
        <begin position="164"/>
        <end position="382"/>
    </location>
</feature>
<evidence type="ECO:0000256" key="2">
    <source>
        <dbReference type="ARBA" id="ARBA00012438"/>
    </source>
</evidence>
<evidence type="ECO:0000259" key="5">
    <source>
        <dbReference type="PROSITE" id="PS50109"/>
    </source>
</evidence>
<dbReference type="InterPro" id="IPR004358">
    <property type="entry name" value="Sig_transdc_His_kin-like_C"/>
</dbReference>
<protein>
    <recommendedName>
        <fullName evidence="2">histidine kinase</fullName>
        <ecNumber evidence="2">2.7.13.3</ecNumber>
    </recommendedName>
</protein>
<evidence type="ECO:0000259" key="6">
    <source>
        <dbReference type="PROSITE" id="PS50110"/>
    </source>
</evidence>